<proteinExistence type="predicted"/>
<dbReference type="InterPro" id="IPR000873">
    <property type="entry name" value="AMP-dep_synth/lig_dom"/>
</dbReference>
<gene>
    <name evidence="4" type="ORF">ENJ89_00535</name>
</gene>
<accession>A0A7V5PME1</accession>
<dbReference type="InterPro" id="IPR020845">
    <property type="entry name" value="AMP-binding_CS"/>
</dbReference>
<keyword evidence="1" id="KW-0547">Nucleotide-binding</keyword>
<evidence type="ECO:0000256" key="1">
    <source>
        <dbReference type="ARBA" id="ARBA00022741"/>
    </source>
</evidence>
<reference evidence="4" key="1">
    <citation type="journal article" date="2020" name="mSystems">
        <title>Genome- and Community-Level Interaction Insights into Carbon Utilization and Element Cycling Functions of Hydrothermarchaeota in Hydrothermal Sediment.</title>
        <authorList>
            <person name="Zhou Z."/>
            <person name="Liu Y."/>
            <person name="Xu W."/>
            <person name="Pan J."/>
            <person name="Luo Z.H."/>
            <person name="Li M."/>
        </authorList>
    </citation>
    <scope>NUCLEOTIDE SEQUENCE [LARGE SCALE GENOMIC DNA]</scope>
    <source>
        <strain evidence="4">HyVt-527</strain>
    </source>
</reference>
<protein>
    <recommendedName>
        <fullName evidence="3">AMP-dependent synthetase/ligase domain-containing protein</fullName>
    </recommendedName>
</protein>
<comment type="caution">
    <text evidence="4">The sequence shown here is derived from an EMBL/GenBank/DDBJ whole genome shotgun (WGS) entry which is preliminary data.</text>
</comment>
<dbReference type="SUPFAM" id="SSF56801">
    <property type="entry name" value="Acetyl-CoA synthetase-like"/>
    <property type="match status" value="1"/>
</dbReference>
<name>A0A7V5PME1_CALAY</name>
<keyword evidence="2" id="KW-0067">ATP-binding</keyword>
<dbReference type="PROSITE" id="PS00455">
    <property type="entry name" value="AMP_BINDING"/>
    <property type="match status" value="1"/>
</dbReference>
<sequence>MSKRLNPQTELQNLILKLQSGVSSLPRAEQQKITSQLVNLLDRFTETPNLWQQEEILTGINTVFQELTHNYLLGDLAEQISPETVARWFGQAAELDATDPEITRLMHHLLNLVRHTSFLRKIYDRPQWPDLVLSLVRKSHFTVHQLLNQRVQQYAEKTWFKLLQGTSEINISYRQAYESIQEYARGLAALTHRSDSAPAKVAFLMENSLHMVLLDMACLSTGIVNIMIPANSVPSQIEFILNQTGAQVLLVSNDKQLAKLKSIKDRIPDMQTAVLLQGSSIEDWVMTLDELLAAGSQFPTDRLRQLQQMVKIDDLASVMYTSGTTGNPKGIMFSQQNIVFKRFCRALALPEIGDGDRFLSYLPLYHTFGRWLEMMGSLFWGAQYTFMENPALPTMIDNMQRSRPTIFISIPKKWLQLYEYIAGRVDIELDEEEKILATVKQATGGELRWGLSAAGYLDPAVFRFFQHYGIHLMSGFGMTEATGGITMTPPDQYVENSLGKPLPGIDVKLAPDGEMMIRGPYVMIGYYGRDANHSPFVDGWFPTGDIMRQDENGFFEIVDRKKEIYKNIKGETIAPQRIENLFRDFEYVQQVFLVGDHMPFNTALIYPNYEHDEGRLKKMTPEELNTYFSSVVVTVNKFLAPFERIVDFRIIDRPFSAEQGELTPKGTYKRRVIEKNFAQLIRSMYTKNYISLFRDGFEIRVPNWFLREKGCLINDLSVNGNGIFLKKYDTELRIKKLKNDLIQIGNYSYRNQKPYLDFQIFLSNPFYWLGNQELIDFAGESIFQWYRLDAPVPEIAFEGVVKTPPYSLRLHEELKEKIYGEEKSLFGLNLAVTLLHSRDEGAAATAVEYIRLAVSDELLPIYELALEIIRHPEYTTLSSARKGLFKIGVTLFSGWKFKELLHAYLRAEPLLLDQETIDFVCRKRNQDEDLAAMHAVIKEEVANLKPRTRIKNTAIPSLLDLLAEFGIQHPTRYKRVRQLIVRYQLREDCKSLSVSASIARDKLLTGFRQWLGENQRVAVDVETGEEYFWKDVVIFEETIPPETRSFLLNALSHTSLLREAIFLLSGGNMVRLYDIPPGGIWISILEESEKKSVYRVSVQTRYQGSYDFVLNANHGPVSEQVVAEMNWLIHAGAPAKGLSLVEDFGGFWREYNIWTEDFYQGDTVQKFIQRTLRRKRPEDEQKLSHLWPFFIRTAIAAHVNFLRRTGYKLELRNLGINNIVIPHHDYQTGMRIVSIAHRRRTRGLPALILRFYKEFVRATEKEYPFLKQKTHCYSLFAGILDVEEERRGLAFIRECIPFFTEKKQRALARSAQQFVEEVARDGFIPKPLYFAVQRFHRWLKLNQSA</sequence>
<evidence type="ECO:0000259" key="3">
    <source>
        <dbReference type="Pfam" id="PF00501"/>
    </source>
</evidence>
<organism evidence="4">
    <name type="scientific">Caldithrix abyssi</name>
    <dbReference type="NCBI Taxonomy" id="187145"/>
    <lineage>
        <taxon>Bacteria</taxon>
        <taxon>Pseudomonadati</taxon>
        <taxon>Calditrichota</taxon>
        <taxon>Calditrichia</taxon>
        <taxon>Calditrichales</taxon>
        <taxon>Calditrichaceae</taxon>
        <taxon>Caldithrix</taxon>
    </lineage>
</organism>
<dbReference type="Pfam" id="PF23562">
    <property type="entry name" value="AMP-binding_C_3"/>
    <property type="match status" value="1"/>
</dbReference>
<dbReference type="GO" id="GO:0004467">
    <property type="term" value="F:long-chain fatty acid-CoA ligase activity"/>
    <property type="evidence" value="ECO:0007669"/>
    <property type="project" value="TreeGrafter"/>
</dbReference>
<feature type="non-terminal residue" evidence="4">
    <location>
        <position position="1345"/>
    </location>
</feature>
<dbReference type="GO" id="GO:0016020">
    <property type="term" value="C:membrane"/>
    <property type="evidence" value="ECO:0007669"/>
    <property type="project" value="TreeGrafter"/>
</dbReference>
<dbReference type="InterPro" id="IPR042099">
    <property type="entry name" value="ANL_N_sf"/>
</dbReference>
<dbReference type="Gene3D" id="3.40.50.12780">
    <property type="entry name" value="N-terminal domain of ligase-like"/>
    <property type="match status" value="1"/>
</dbReference>
<evidence type="ECO:0000256" key="2">
    <source>
        <dbReference type="ARBA" id="ARBA00022840"/>
    </source>
</evidence>
<dbReference type="EMBL" id="DROD01000033">
    <property type="protein sequence ID" value="HHJ51653.1"/>
    <property type="molecule type" value="Genomic_DNA"/>
</dbReference>
<evidence type="ECO:0000313" key="4">
    <source>
        <dbReference type="EMBL" id="HHJ51653.1"/>
    </source>
</evidence>
<dbReference type="Pfam" id="PF00501">
    <property type="entry name" value="AMP-binding"/>
    <property type="match status" value="1"/>
</dbReference>
<feature type="domain" description="AMP-dependent synthetase/ligase" evidence="3">
    <location>
        <begin position="149"/>
        <end position="527"/>
    </location>
</feature>
<dbReference type="PANTHER" id="PTHR43272">
    <property type="entry name" value="LONG-CHAIN-FATTY-ACID--COA LIGASE"/>
    <property type="match status" value="1"/>
</dbReference>
<dbReference type="Proteomes" id="UP000886124">
    <property type="component" value="Unassembled WGS sequence"/>
</dbReference>
<dbReference type="GO" id="GO:0005524">
    <property type="term" value="F:ATP binding"/>
    <property type="evidence" value="ECO:0007669"/>
    <property type="project" value="UniProtKB-KW"/>
</dbReference>
<dbReference type="PANTHER" id="PTHR43272:SF33">
    <property type="entry name" value="AMP-BINDING DOMAIN-CONTAINING PROTEIN-RELATED"/>
    <property type="match status" value="1"/>
</dbReference>